<feature type="domain" description="HTH asnC-type" evidence="4">
    <location>
        <begin position="6"/>
        <end position="66"/>
    </location>
</feature>
<proteinExistence type="predicted"/>
<dbReference type="InterPro" id="IPR036388">
    <property type="entry name" value="WH-like_DNA-bd_sf"/>
</dbReference>
<accession>A0A916TUD5</accession>
<dbReference type="Pfam" id="PF13404">
    <property type="entry name" value="HTH_AsnC-type"/>
    <property type="match status" value="1"/>
</dbReference>
<name>A0A916TUD5_9SPHN</name>
<evidence type="ECO:0000313" key="6">
    <source>
        <dbReference type="Proteomes" id="UP000608154"/>
    </source>
</evidence>
<dbReference type="Gene3D" id="3.30.70.920">
    <property type="match status" value="1"/>
</dbReference>
<dbReference type="InterPro" id="IPR019888">
    <property type="entry name" value="Tscrpt_reg_AsnC-like"/>
</dbReference>
<reference evidence="5" key="1">
    <citation type="journal article" date="2014" name="Int. J. Syst. Evol. Microbiol.">
        <title>Complete genome sequence of Corynebacterium casei LMG S-19264T (=DSM 44701T), isolated from a smear-ripened cheese.</title>
        <authorList>
            <consortium name="US DOE Joint Genome Institute (JGI-PGF)"/>
            <person name="Walter F."/>
            <person name="Albersmeier A."/>
            <person name="Kalinowski J."/>
            <person name="Ruckert C."/>
        </authorList>
    </citation>
    <scope>NUCLEOTIDE SEQUENCE</scope>
    <source>
        <strain evidence="5">CGMCC 1.15095</strain>
    </source>
</reference>
<dbReference type="InterPro" id="IPR011008">
    <property type="entry name" value="Dimeric_a/b-barrel"/>
</dbReference>
<keyword evidence="2" id="KW-0238">DNA-binding</keyword>
<evidence type="ECO:0000313" key="5">
    <source>
        <dbReference type="EMBL" id="GGC06769.1"/>
    </source>
</evidence>
<comment type="caution">
    <text evidence="5">The sequence shown here is derived from an EMBL/GenBank/DDBJ whole genome shotgun (WGS) entry which is preliminary data.</text>
</comment>
<keyword evidence="1" id="KW-0805">Transcription regulation</keyword>
<dbReference type="PROSITE" id="PS50956">
    <property type="entry name" value="HTH_ASNC_2"/>
    <property type="match status" value="1"/>
</dbReference>
<dbReference type="Pfam" id="PF22482">
    <property type="entry name" value="AsnC_trans_reg_3"/>
    <property type="match status" value="1"/>
</dbReference>
<reference evidence="5" key="2">
    <citation type="submission" date="2020-09" db="EMBL/GenBank/DDBJ databases">
        <authorList>
            <person name="Sun Q."/>
            <person name="Zhou Y."/>
        </authorList>
    </citation>
    <scope>NUCLEOTIDE SEQUENCE</scope>
    <source>
        <strain evidence="5">CGMCC 1.15095</strain>
    </source>
</reference>
<dbReference type="InterPro" id="IPR036390">
    <property type="entry name" value="WH_DNA-bd_sf"/>
</dbReference>
<evidence type="ECO:0000256" key="3">
    <source>
        <dbReference type="ARBA" id="ARBA00023163"/>
    </source>
</evidence>
<keyword evidence="6" id="KW-1185">Reference proteome</keyword>
<evidence type="ECO:0000256" key="1">
    <source>
        <dbReference type="ARBA" id="ARBA00023015"/>
    </source>
</evidence>
<protein>
    <submittedName>
        <fullName evidence="5">AsnC family transcriptional regulator</fullName>
    </submittedName>
</protein>
<dbReference type="Gene3D" id="1.10.10.10">
    <property type="entry name" value="Winged helix-like DNA-binding domain superfamily/Winged helix DNA-binding domain"/>
    <property type="match status" value="1"/>
</dbReference>
<dbReference type="Proteomes" id="UP000608154">
    <property type="component" value="Unassembled WGS sequence"/>
</dbReference>
<evidence type="ECO:0000256" key="2">
    <source>
        <dbReference type="ARBA" id="ARBA00023125"/>
    </source>
</evidence>
<dbReference type="InterPro" id="IPR054609">
    <property type="entry name" value="PF0864-like_C"/>
</dbReference>
<organism evidence="5 6">
    <name type="scientific">Novosphingobium endophyticum</name>
    <dbReference type="NCBI Taxonomy" id="1955250"/>
    <lineage>
        <taxon>Bacteria</taxon>
        <taxon>Pseudomonadati</taxon>
        <taxon>Pseudomonadota</taxon>
        <taxon>Alphaproteobacteria</taxon>
        <taxon>Sphingomonadales</taxon>
        <taxon>Sphingomonadaceae</taxon>
        <taxon>Novosphingobium</taxon>
    </lineage>
</organism>
<dbReference type="AlphaFoldDB" id="A0A916TUD5"/>
<gene>
    <name evidence="5" type="ORF">GCM10011494_26770</name>
</gene>
<dbReference type="PANTHER" id="PTHR30154">
    <property type="entry name" value="LEUCINE-RESPONSIVE REGULATORY PROTEIN"/>
    <property type="match status" value="1"/>
</dbReference>
<keyword evidence="3" id="KW-0804">Transcription</keyword>
<dbReference type="GO" id="GO:0005829">
    <property type="term" value="C:cytosol"/>
    <property type="evidence" value="ECO:0007669"/>
    <property type="project" value="TreeGrafter"/>
</dbReference>
<sequence>MKEIEFSEMDRKILEHLSIDARQSNREIARELNVAEGTVRQRLKRLMEERAIEVLAITSYDQDAEPLIAYLWITVDTSHPFQEVLDALSALDDVTYVASLVGRADILAITWVRDPGHLAEFLHNTIDKIPGVAAIRYELAHRLIKHDYRVTHIVA</sequence>
<dbReference type="RefSeq" id="WP_188772050.1">
    <property type="nucleotide sequence ID" value="NZ_BMHK01000018.1"/>
</dbReference>
<dbReference type="PANTHER" id="PTHR30154:SF34">
    <property type="entry name" value="TRANSCRIPTIONAL REGULATOR AZLB"/>
    <property type="match status" value="1"/>
</dbReference>
<dbReference type="EMBL" id="BMHK01000018">
    <property type="protein sequence ID" value="GGC06769.1"/>
    <property type="molecule type" value="Genomic_DNA"/>
</dbReference>
<dbReference type="SUPFAM" id="SSF54909">
    <property type="entry name" value="Dimeric alpha+beta barrel"/>
    <property type="match status" value="1"/>
</dbReference>
<dbReference type="GO" id="GO:0043565">
    <property type="term" value="F:sequence-specific DNA binding"/>
    <property type="evidence" value="ECO:0007669"/>
    <property type="project" value="InterPro"/>
</dbReference>
<dbReference type="InterPro" id="IPR000485">
    <property type="entry name" value="AsnC-type_HTH_dom"/>
</dbReference>
<dbReference type="GO" id="GO:0043200">
    <property type="term" value="P:response to amino acid"/>
    <property type="evidence" value="ECO:0007669"/>
    <property type="project" value="TreeGrafter"/>
</dbReference>
<dbReference type="PRINTS" id="PR00033">
    <property type="entry name" value="HTHASNC"/>
</dbReference>
<evidence type="ECO:0000259" key="4">
    <source>
        <dbReference type="PROSITE" id="PS50956"/>
    </source>
</evidence>
<dbReference type="SUPFAM" id="SSF46785">
    <property type="entry name" value="Winged helix' DNA-binding domain"/>
    <property type="match status" value="1"/>
</dbReference>
<dbReference type="SMART" id="SM00344">
    <property type="entry name" value="HTH_ASNC"/>
    <property type="match status" value="1"/>
</dbReference>